<sequence>MATGNSDKNTDIQLLCEFIALKNKCKDEIVNKLLKQIRLQQTLPNSTNSKSKSYSIMPNLTENIKNYNGESSSRAQEWLDNIKSMQTLHQWRQEFELETCRTHLVGDARYWMSRNKLTNFQDFVEAFKETFATEVSLPEKWKKMASRVQNKKESVRSYYHEKIKLCSDLKLDVMNTKEQVFLDLCSVVMG</sequence>
<keyword evidence="2" id="KW-1185">Reference proteome</keyword>
<proteinExistence type="predicted"/>
<protein>
    <recommendedName>
        <fullName evidence="3">Retrotransposon gag domain-containing protein</fullName>
    </recommendedName>
</protein>
<comment type="caution">
    <text evidence="1">The sequence shown here is derived from an EMBL/GenBank/DDBJ whole genome shotgun (WGS) entry which is preliminary data.</text>
</comment>
<dbReference type="Proteomes" id="UP001353858">
    <property type="component" value="Unassembled WGS sequence"/>
</dbReference>
<reference evidence="2" key="1">
    <citation type="submission" date="2023-01" db="EMBL/GenBank/DDBJ databases">
        <title>Key to firefly adult light organ development and bioluminescence: homeobox transcription factors regulate luciferase expression and transportation to peroxisome.</title>
        <authorList>
            <person name="Fu X."/>
        </authorList>
    </citation>
    <scope>NUCLEOTIDE SEQUENCE [LARGE SCALE GENOMIC DNA]</scope>
</reference>
<organism evidence="1 2">
    <name type="scientific">Aquatica leii</name>
    <dbReference type="NCBI Taxonomy" id="1421715"/>
    <lineage>
        <taxon>Eukaryota</taxon>
        <taxon>Metazoa</taxon>
        <taxon>Ecdysozoa</taxon>
        <taxon>Arthropoda</taxon>
        <taxon>Hexapoda</taxon>
        <taxon>Insecta</taxon>
        <taxon>Pterygota</taxon>
        <taxon>Neoptera</taxon>
        <taxon>Endopterygota</taxon>
        <taxon>Coleoptera</taxon>
        <taxon>Polyphaga</taxon>
        <taxon>Elateriformia</taxon>
        <taxon>Elateroidea</taxon>
        <taxon>Lampyridae</taxon>
        <taxon>Luciolinae</taxon>
        <taxon>Aquatica</taxon>
    </lineage>
</organism>
<evidence type="ECO:0000313" key="1">
    <source>
        <dbReference type="EMBL" id="KAK4871925.1"/>
    </source>
</evidence>
<accession>A0AAN7PXZ9</accession>
<name>A0AAN7PXZ9_9COLE</name>
<dbReference type="AlphaFoldDB" id="A0AAN7PXZ9"/>
<gene>
    <name evidence="1" type="ORF">RN001_016049</name>
</gene>
<evidence type="ECO:0000313" key="2">
    <source>
        <dbReference type="Proteomes" id="UP001353858"/>
    </source>
</evidence>
<evidence type="ECO:0008006" key="3">
    <source>
        <dbReference type="Google" id="ProtNLM"/>
    </source>
</evidence>
<dbReference type="EMBL" id="JARPUR010000008">
    <property type="protein sequence ID" value="KAK4871925.1"/>
    <property type="molecule type" value="Genomic_DNA"/>
</dbReference>